<sequence length="126" mass="13569">MRLSPLSPLFSPLFPSLLSLLLSLLLLLLQSASATAAAAAQADTTNPFAPPVCRDGYLSCNTVEHPEVCCPVNTVCTFDSLGTIACCPYQSACTGYVIPQNLTKYALRLNETIELLLPYFVILTLE</sequence>
<gene>
    <name evidence="2" type="ORF">P167DRAFT_546889</name>
</gene>
<keyword evidence="3" id="KW-1185">Reference proteome</keyword>
<accession>A0A3N4KJP2</accession>
<evidence type="ECO:0000313" key="2">
    <source>
        <dbReference type="EMBL" id="RPB10784.1"/>
    </source>
</evidence>
<keyword evidence="1" id="KW-0732">Signal</keyword>
<feature type="chain" id="PRO_5018223139" description="Granulins domain-containing protein" evidence="1">
    <location>
        <begin position="35"/>
        <end position="126"/>
    </location>
</feature>
<dbReference type="EMBL" id="ML119140">
    <property type="protein sequence ID" value="RPB10784.1"/>
    <property type="molecule type" value="Genomic_DNA"/>
</dbReference>
<organism evidence="2 3">
    <name type="scientific">Morchella conica CCBAS932</name>
    <dbReference type="NCBI Taxonomy" id="1392247"/>
    <lineage>
        <taxon>Eukaryota</taxon>
        <taxon>Fungi</taxon>
        <taxon>Dikarya</taxon>
        <taxon>Ascomycota</taxon>
        <taxon>Pezizomycotina</taxon>
        <taxon>Pezizomycetes</taxon>
        <taxon>Pezizales</taxon>
        <taxon>Morchellaceae</taxon>
        <taxon>Morchella</taxon>
    </lineage>
</organism>
<dbReference type="Proteomes" id="UP000277580">
    <property type="component" value="Unassembled WGS sequence"/>
</dbReference>
<protein>
    <recommendedName>
        <fullName evidence="4">Granulins domain-containing protein</fullName>
    </recommendedName>
</protein>
<dbReference type="AlphaFoldDB" id="A0A3N4KJP2"/>
<name>A0A3N4KJP2_9PEZI</name>
<proteinExistence type="predicted"/>
<evidence type="ECO:0000313" key="3">
    <source>
        <dbReference type="Proteomes" id="UP000277580"/>
    </source>
</evidence>
<evidence type="ECO:0008006" key="4">
    <source>
        <dbReference type="Google" id="ProtNLM"/>
    </source>
</evidence>
<feature type="signal peptide" evidence="1">
    <location>
        <begin position="1"/>
        <end position="34"/>
    </location>
</feature>
<dbReference type="InParanoid" id="A0A3N4KJP2"/>
<reference evidence="2 3" key="1">
    <citation type="journal article" date="2018" name="Nat. Ecol. Evol.">
        <title>Pezizomycetes genomes reveal the molecular basis of ectomycorrhizal truffle lifestyle.</title>
        <authorList>
            <person name="Murat C."/>
            <person name="Payen T."/>
            <person name="Noel B."/>
            <person name="Kuo A."/>
            <person name="Morin E."/>
            <person name="Chen J."/>
            <person name="Kohler A."/>
            <person name="Krizsan K."/>
            <person name="Balestrini R."/>
            <person name="Da Silva C."/>
            <person name="Montanini B."/>
            <person name="Hainaut M."/>
            <person name="Levati E."/>
            <person name="Barry K.W."/>
            <person name="Belfiori B."/>
            <person name="Cichocki N."/>
            <person name="Clum A."/>
            <person name="Dockter R.B."/>
            <person name="Fauchery L."/>
            <person name="Guy J."/>
            <person name="Iotti M."/>
            <person name="Le Tacon F."/>
            <person name="Lindquist E.A."/>
            <person name="Lipzen A."/>
            <person name="Malagnac F."/>
            <person name="Mello A."/>
            <person name="Molinier V."/>
            <person name="Miyauchi S."/>
            <person name="Poulain J."/>
            <person name="Riccioni C."/>
            <person name="Rubini A."/>
            <person name="Sitrit Y."/>
            <person name="Splivallo R."/>
            <person name="Traeger S."/>
            <person name="Wang M."/>
            <person name="Zifcakova L."/>
            <person name="Wipf D."/>
            <person name="Zambonelli A."/>
            <person name="Paolocci F."/>
            <person name="Nowrousian M."/>
            <person name="Ottonello S."/>
            <person name="Baldrian P."/>
            <person name="Spatafora J.W."/>
            <person name="Henrissat B."/>
            <person name="Nagy L.G."/>
            <person name="Aury J.M."/>
            <person name="Wincker P."/>
            <person name="Grigoriev I.V."/>
            <person name="Bonfante P."/>
            <person name="Martin F.M."/>
        </authorList>
    </citation>
    <scope>NUCLEOTIDE SEQUENCE [LARGE SCALE GENOMIC DNA]</scope>
    <source>
        <strain evidence="2 3">CCBAS932</strain>
    </source>
</reference>
<evidence type="ECO:0000256" key="1">
    <source>
        <dbReference type="SAM" id="SignalP"/>
    </source>
</evidence>
<dbReference type="OrthoDB" id="10376700at2759"/>